<dbReference type="OrthoDB" id="25149at2759"/>
<dbReference type="GO" id="GO:0005524">
    <property type="term" value="F:ATP binding"/>
    <property type="evidence" value="ECO:0007669"/>
    <property type="project" value="UniProtKB-UniRule"/>
</dbReference>
<feature type="domain" description="Thiamin pyrophosphokinase thiamin-binding" evidence="9">
    <location>
        <begin position="243"/>
        <end position="305"/>
    </location>
</feature>
<keyword evidence="4 7" id="KW-0547">Nucleotide-binding</keyword>
<sequence>MVWMKLTVLCAPMLHACVQILQYARPPSEMTFKNFVRMSNGSSIQKPAKNWSTPNLLSPTEEKRRTCLIILNTSISTLQPERFHNLWTSADLRICADGGANRLHDFDPELELRPDYIKGDLDSLRPSVRELYSSSTCIIHDPSQNSTDLGKCIELVEEIERSEGQTYQIVIHGGLNGRLDQTLHTLHTLLILESGQQGQIVEGYRHQTSRRHLGETWVVDTHSGSMACALEPSYVHRFSIPAEWERDSNLTCGLLPLGVDSALVTTRGLRWDLDNTRTSMTGLLSTSNQVATDTTLVEIETDRAIIWTMELPSARR</sequence>
<dbReference type="SUPFAM" id="SSF63862">
    <property type="entry name" value="Thiamin pyrophosphokinase, substrate-binding domain"/>
    <property type="match status" value="1"/>
</dbReference>
<keyword evidence="5 7" id="KW-0418">Kinase</keyword>
<dbReference type="InterPro" id="IPR007371">
    <property type="entry name" value="TPK_catalytic"/>
</dbReference>
<protein>
    <recommendedName>
        <fullName evidence="7">Thiamine pyrophosphokinase</fullName>
        <ecNumber evidence="7">2.7.6.2</ecNumber>
    </recommendedName>
</protein>
<evidence type="ECO:0000256" key="6">
    <source>
        <dbReference type="ARBA" id="ARBA00022840"/>
    </source>
</evidence>
<name>A0A9P6NQC2_9BASI</name>
<comment type="catalytic activity">
    <reaction evidence="7">
        <text>thiamine + ATP = thiamine diphosphate + AMP + H(+)</text>
        <dbReference type="Rhea" id="RHEA:11576"/>
        <dbReference type="ChEBI" id="CHEBI:15378"/>
        <dbReference type="ChEBI" id="CHEBI:18385"/>
        <dbReference type="ChEBI" id="CHEBI:30616"/>
        <dbReference type="ChEBI" id="CHEBI:58937"/>
        <dbReference type="ChEBI" id="CHEBI:456215"/>
    </reaction>
</comment>
<keyword evidence="6 7" id="KW-0067">ATP-binding</keyword>
<dbReference type="EMBL" id="MU167222">
    <property type="protein sequence ID" value="KAG0150089.1"/>
    <property type="molecule type" value="Genomic_DNA"/>
</dbReference>
<comment type="pathway">
    <text evidence="1 7">Cofactor biosynthesis; thiamine diphosphate biosynthesis; thiamine diphosphate from thiamine: step 1/1.</text>
</comment>
<dbReference type="AlphaFoldDB" id="A0A9P6NQC2"/>
<dbReference type="InterPro" id="IPR016966">
    <property type="entry name" value="Thiamin_pyrophosphokinase_euk"/>
</dbReference>
<evidence type="ECO:0000256" key="2">
    <source>
        <dbReference type="ARBA" id="ARBA00006785"/>
    </source>
</evidence>
<evidence type="ECO:0000259" key="9">
    <source>
        <dbReference type="SMART" id="SM00983"/>
    </source>
</evidence>
<feature type="chain" id="PRO_5040374574" description="Thiamine pyrophosphokinase" evidence="8">
    <location>
        <begin position="17"/>
        <end position="316"/>
    </location>
</feature>
<dbReference type="PANTHER" id="PTHR13622:SF8">
    <property type="entry name" value="THIAMIN PYROPHOSPHOKINASE 1"/>
    <property type="match status" value="1"/>
</dbReference>
<keyword evidence="8" id="KW-0732">Signal</keyword>
<dbReference type="Pfam" id="PF04263">
    <property type="entry name" value="TPK_catalytic"/>
    <property type="match status" value="1"/>
</dbReference>
<dbReference type="GO" id="GO:0009229">
    <property type="term" value="P:thiamine diphosphate biosynthetic process"/>
    <property type="evidence" value="ECO:0007669"/>
    <property type="project" value="UniProtKB-UniRule"/>
</dbReference>
<proteinExistence type="inferred from homology"/>
<evidence type="ECO:0000256" key="1">
    <source>
        <dbReference type="ARBA" id="ARBA00005078"/>
    </source>
</evidence>
<organism evidence="10 11">
    <name type="scientific">Cronartium quercuum f. sp. fusiforme G11</name>
    <dbReference type="NCBI Taxonomy" id="708437"/>
    <lineage>
        <taxon>Eukaryota</taxon>
        <taxon>Fungi</taxon>
        <taxon>Dikarya</taxon>
        <taxon>Basidiomycota</taxon>
        <taxon>Pucciniomycotina</taxon>
        <taxon>Pucciniomycetes</taxon>
        <taxon>Pucciniales</taxon>
        <taxon>Coleosporiaceae</taxon>
        <taxon>Cronartium</taxon>
    </lineage>
</organism>
<comment type="caution">
    <text evidence="10">The sequence shown here is derived from an EMBL/GenBank/DDBJ whole genome shotgun (WGS) entry which is preliminary data.</text>
</comment>
<dbReference type="InterPro" id="IPR006282">
    <property type="entry name" value="Thi_PPkinase"/>
</dbReference>
<evidence type="ECO:0000256" key="3">
    <source>
        <dbReference type="ARBA" id="ARBA00022679"/>
    </source>
</evidence>
<dbReference type="Gene3D" id="2.60.120.320">
    <property type="entry name" value="Thiamin pyrophosphokinase, thiamin-binding domain"/>
    <property type="match status" value="1"/>
</dbReference>
<dbReference type="Pfam" id="PF04265">
    <property type="entry name" value="TPK_B1_binding"/>
    <property type="match status" value="1"/>
</dbReference>
<evidence type="ECO:0000256" key="7">
    <source>
        <dbReference type="PIRNR" id="PIRNR031057"/>
    </source>
</evidence>
<dbReference type="InterPro" id="IPR036759">
    <property type="entry name" value="TPK_catalytic_sf"/>
</dbReference>
<dbReference type="Gene3D" id="3.40.50.10240">
    <property type="entry name" value="Thiamin pyrophosphokinase, catalytic domain"/>
    <property type="match status" value="1"/>
</dbReference>
<keyword evidence="11" id="KW-1185">Reference proteome</keyword>
<comment type="similarity">
    <text evidence="2 7">Belongs to the thiamine pyrophosphokinase family.</text>
</comment>
<dbReference type="FunFam" id="2.60.120.320:FF:000001">
    <property type="entry name" value="Thiamine pyrophosphokinase"/>
    <property type="match status" value="1"/>
</dbReference>
<dbReference type="GO" id="GO:0004788">
    <property type="term" value="F:thiamine diphosphokinase activity"/>
    <property type="evidence" value="ECO:0007669"/>
    <property type="project" value="UniProtKB-UniRule"/>
</dbReference>
<dbReference type="GO" id="GO:0006772">
    <property type="term" value="P:thiamine metabolic process"/>
    <property type="evidence" value="ECO:0007669"/>
    <property type="project" value="InterPro"/>
</dbReference>
<evidence type="ECO:0000256" key="5">
    <source>
        <dbReference type="ARBA" id="ARBA00022777"/>
    </source>
</evidence>
<dbReference type="GO" id="GO:0030975">
    <property type="term" value="F:thiamine binding"/>
    <property type="evidence" value="ECO:0007669"/>
    <property type="project" value="UniProtKB-UniRule"/>
</dbReference>
<dbReference type="InterPro" id="IPR007373">
    <property type="entry name" value="Thiamin_PyroPKinase_B1-bd"/>
</dbReference>
<dbReference type="EC" id="2.7.6.2" evidence="7"/>
<evidence type="ECO:0000256" key="8">
    <source>
        <dbReference type="SAM" id="SignalP"/>
    </source>
</evidence>
<evidence type="ECO:0000256" key="4">
    <source>
        <dbReference type="ARBA" id="ARBA00022741"/>
    </source>
</evidence>
<accession>A0A9P6NQC2</accession>
<gene>
    <name evidence="10" type="ORF">CROQUDRAFT_682715</name>
</gene>
<dbReference type="GO" id="GO:0016301">
    <property type="term" value="F:kinase activity"/>
    <property type="evidence" value="ECO:0007669"/>
    <property type="project" value="UniProtKB-UniRule"/>
</dbReference>
<dbReference type="InterPro" id="IPR036371">
    <property type="entry name" value="TPK_B1-bd_sf"/>
</dbReference>
<evidence type="ECO:0000313" key="11">
    <source>
        <dbReference type="Proteomes" id="UP000886653"/>
    </source>
</evidence>
<reference evidence="10" key="1">
    <citation type="submission" date="2013-11" db="EMBL/GenBank/DDBJ databases">
        <title>Genome sequence of the fusiform rust pathogen reveals effectors for host alternation and coevolution with pine.</title>
        <authorList>
            <consortium name="DOE Joint Genome Institute"/>
            <person name="Smith K."/>
            <person name="Pendleton A."/>
            <person name="Kubisiak T."/>
            <person name="Anderson C."/>
            <person name="Salamov A."/>
            <person name="Aerts A."/>
            <person name="Riley R."/>
            <person name="Clum A."/>
            <person name="Lindquist E."/>
            <person name="Ence D."/>
            <person name="Campbell M."/>
            <person name="Kronenberg Z."/>
            <person name="Feau N."/>
            <person name="Dhillon B."/>
            <person name="Hamelin R."/>
            <person name="Burleigh J."/>
            <person name="Smith J."/>
            <person name="Yandell M."/>
            <person name="Nelson C."/>
            <person name="Grigoriev I."/>
            <person name="Davis J."/>
        </authorList>
    </citation>
    <scope>NUCLEOTIDE SEQUENCE</scope>
    <source>
        <strain evidence="10">G11</strain>
    </source>
</reference>
<keyword evidence="3 7" id="KW-0808">Transferase</keyword>
<dbReference type="SMART" id="SM00983">
    <property type="entry name" value="TPK_B1_binding"/>
    <property type="match status" value="1"/>
</dbReference>
<feature type="signal peptide" evidence="8">
    <location>
        <begin position="1"/>
        <end position="16"/>
    </location>
</feature>
<dbReference type="SUPFAM" id="SSF63999">
    <property type="entry name" value="Thiamin pyrophosphokinase, catalytic domain"/>
    <property type="match status" value="1"/>
</dbReference>
<dbReference type="PIRSF" id="PIRSF031057">
    <property type="entry name" value="Thiamin_pyrophosphokinase"/>
    <property type="match status" value="1"/>
</dbReference>
<dbReference type="Proteomes" id="UP000886653">
    <property type="component" value="Unassembled WGS sequence"/>
</dbReference>
<dbReference type="PANTHER" id="PTHR13622">
    <property type="entry name" value="THIAMIN PYROPHOSPHOKINASE"/>
    <property type="match status" value="1"/>
</dbReference>
<evidence type="ECO:0000313" key="10">
    <source>
        <dbReference type="EMBL" id="KAG0150089.1"/>
    </source>
</evidence>
<dbReference type="NCBIfam" id="TIGR01378">
    <property type="entry name" value="thi_PPkinase"/>
    <property type="match status" value="1"/>
</dbReference>
<dbReference type="CDD" id="cd07995">
    <property type="entry name" value="TPK"/>
    <property type="match status" value="1"/>
</dbReference>